<reference evidence="1 2" key="1">
    <citation type="submission" date="2024-09" db="EMBL/GenBank/DDBJ databases">
        <authorList>
            <person name="Sun Q."/>
            <person name="Mori K."/>
        </authorList>
    </citation>
    <scope>NUCLEOTIDE SEQUENCE [LARGE SCALE GENOMIC DNA]</scope>
    <source>
        <strain evidence="1 2">JCM 12520</strain>
    </source>
</reference>
<dbReference type="Gene3D" id="1.10.287.1080">
    <property type="entry name" value="MazG-like"/>
    <property type="match status" value="1"/>
</dbReference>
<dbReference type="PANTHER" id="PTHR46523:SF1">
    <property type="entry name" value="DCTP PYROPHOSPHATASE 1"/>
    <property type="match status" value="1"/>
</dbReference>
<dbReference type="InterPro" id="IPR052555">
    <property type="entry name" value="dCTP_Pyrophosphatase"/>
</dbReference>
<dbReference type="SUPFAM" id="SSF101386">
    <property type="entry name" value="all-alpha NTP pyrophosphatases"/>
    <property type="match status" value="1"/>
</dbReference>
<comment type="caution">
    <text evidence="1">The sequence shown here is derived from an EMBL/GenBank/DDBJ whole genome shotgun (WGS) entry which is preliminary data.</text>
</comment>
<accession>A0ABV5W096</accession>
<dbReference type="Pfam" id="PF12643">
    <property type="entry name" value="MazG-like"/>
    <property type="match status" value="1"/>
</dbReference>
<dbReference type="RefSeq" id="WP_344915357.1">
    <property type="nucleotide sequence ID" value="NZ_BAAAYO010000014.1"/>
</dbReference>
<dbReference type="Proteomes" id="UP001589619">
    <property type="component" value="Unassembled WGS sequence"/>
</dbReference>
<organism evidence="1 2">
    <name type="scientific">Paenibacillus hodogayensis</name>
    <dbReference type="NCBI Taxonomy" id="279208"/>
    <lineage>
        <taxon>Bacteria</taxon>
        <taxon>Bacillati</taxon>
        <taxon>Bacillota</taxon>
        <taxon>Bacilli</taxon>
        <taxon>Bacillales</taxon>
        <taxon>Paenibacillaceae</taxon>
        <taxon>Paenibacillus</taxon>
    </lineage>
</organism>
<gene>
    <name evidence="1" type="ORF">ACFFNY_20575</name>
</gene>
<dbReference type="PANTHER" id="PTHR46523">
    <property type="entry name" value="DCTP PYROPHOSPHATASE 1"/>
    <property type="match status" value="1"/>
</dbReference>
<protein>
    <submittedName>
        <fullName evidence="1">MazG-like family protein</fullName>
    </submittedName>
</protein>
<keyword evidence="2" id="KW-1185">Reference proteome</keyword>
<dbReference type="InterPro" id="IPR025984">
    <property type="entry name" value="DCTPP"/>
</dbReference>
<sequence>MDEIIKKIIQFRDERNWKQFHDPKDLALSISLESSELLELFQWKNSQQAIDQNYSDMRDEIADILIYTLTLAYDLNVDVMDAILQKINKNAEKYPIAKSKGSSQKYTALNEYGRMP</sequence>
<name>A0ABV5W096_9BACL</name>
<dbReference type="EMBL" id="JBHMAG010000013">
    <property type="protein sequence ID" value="MFB9753972.1"/>
    <property type="molecule type" value="Genomic_DNA"/>
</dbReference>
<evidence type="ECO:0000313" key="1">
    <source>
        <dbReference type="EMBL" id="MFB9753972.1"/>
    </source>
</evidence>
<evidence type="ECO:0000313" key="2">
    <source>
        <dbReference type="Proteomes" id="UP001589619"/>
    </source>
</evidence>
<proteinExistence type="predicted"/>
<dbReference type="PIRSF" id="PIRSF029826">
    <property type="entry name" value="UCP029826_pph"/>
    <property type="match status" value="1"/>
</dbReference>